<keyword evidence="8" id="KW-1185">Reference proteome</keyword>
<reference evidence="7" key="1">
    <citation type="submission" date="2021-10" db="EMBL/GenBank/DDBJ databases">
        <authorList>
            <person name="Piombo E."/>
        </authorList>
    </citation>
    <scope>NUCLEOTIDE SEQUENCE</scope>
</reference>
<dbReference type="EMBL" id="CABFNO020001240">
    <property type="protein sequence ID" value="CAG9971447.1"/>
    <property type="molecule type" value="Genomic_DNA"/>
</dbReference>
<name>A0A9N9XSV2_9HYPO</name>
<gene>
    <name evidence="7" type="ORF">CBYS24578_00000474</name>
</gene>
<dbReference type="InterPro" id="IPR017853">
    <property type="entry name" value="GH"/>
</dbReference>
<dbReference type="GO" id="GO:0000272">
    <property type="term" value="P:polysaccharide catabolic process"/>
    <property type="evidence" value="ECO:0007669"/>
    <property type="project" value="InterPro"/>
</dbReference>
<evidence type="ECO:0000256" key="2">
    <source>
        <dbReference type="ARBA" id="ARBA00022801"/>
    </source>
</evidence>
<dbReference type="OrthoDB" id="442731at2759"/>
<keyword evidence="3 4" id="KW-0326">Glycosidase</keyword>
<dbReference type="Pfam" id="PF00150">
    <property type="entry name" value="Cellulase"/>
    <property type="match status" value="1"/>
</dbReference>
<evidence type="ECO:0000313" key="7">
    <source>
        <dbReference type="EMBL" id="CAG9971447.1"/>
    </source>
</evidence>
<feature type="domain" description="Glycoside hydrolase family 5" evidence="6">
    <location>
        <begin position="168"/>
        <end position="443"/>
    </location>
</feature>
<keyword evidence="5" id="KW-0812">Transmembrane</keyword>
<evidence type="ECO:0000313" key="8">
    <source>
        <dbReference type="Proteomes" id="UP000754883"/>
    </source>
</evidence>
<dbReference type="GO" id="GO:0004553">
    <property type="term" value="F:hydrolase activity, hydrolyzing O-glycosyl compounds"/>
    <property type="evidence" value="ECO:0007669"/>
    <property type="project" value="InterPro"/>
</dbReference>
<accession>A0A9N9XSV2</accession>
<keyword evidence="2 4" id="KW-0378">Hydrolase</keyword>
<comment type="caution">
    <text evidence="7">The sequence shown here is derived from an EMBL/GenBank/DDBJ whole genome shotgun (WGS) entry which is preliminary data.</text>
</comment>
<evidence type="ECO:0000256" key="1">
    <source>
        <dbReference type="ARBA" id="ARBA00005641"/>
    </source>
</evidence>
<dbReference type="Proteomes" id="UP000754883">
    <property type="component" value="Unassembled WGS sequence"/>
</dbReference>
<dbReference type="AlphaFoldDB" id="A0A9N9XSV2"/>
<dbReference type="InterPro" id="IPR001547">
    <property type="entry name" value="Glyco_hydro_5"/>
</dbReference>
<sequence>MAPGGVQRVGGQVAAWFRRVTGQASGRIQLTDTLPGGFSPSHDGAEPYPLKQRRRRFRCNPRSLFSSRFAMIILLIVSLMLAGLIYFWHSEGPYQIPWFPDKDSREFAQHPIPPAKEHTKIANYELPLSTKGRNIVDARGRRFKLASVNWYGASDELFVTGGLDVVHRSVIAESIKKLGFNSVRLPYADELVYKNPIIEERLLTANPDLVGLRALDILEAVTNALTDAGIVVIMNNHITTAVWCCGADPCDSGWANDHLGPICRVKQTEEQWIENWETVMRPHVNNPLVIGADLRNEVRGLWGTMPWSKWATAAEKAGNRLLKMNPDWLIFVEGTESANDVSGARTRPVVLDVENKLVYSAHIYAWSGWGSTEGRFLQRSYESFVRTMRHNWSYLLEQDIAPVWIGEIGAPRYPNLGDAHYWHNMMKYLKKVDADFGYWALNPRKPKGDIHEGYSILEDDWVTPIVDYRMKDMTELINQ</sequence>
<keyword evidence="5" id="KW-0472">Membrane</keyword>
<organism evidence="7 8">
    <name type="scientific">Clonostachys byssicola</name>
    <dbReference type="NCBI Taxonomy" id="160290"/>
    <lineage>
        <taxon>Eukaryota</taxon>
        <taxon>Fungi</taxon>
        <taxon>Dikarya</taxon>
        <taxon>Ascomycota</taxon>
        <taxon>Pezizomycotina</taxon>
        <taxon>Sordariomycetes</taxon>
        <taxon>Hypocreomycetidae</taxon>
        <taxon>Hypocreales</taxon>
        <taxon>Bionectriaceae</taxon>
        <taxon>Clonostachys</taxon>
    </lineage>
</organism>
<evidence type="ECO:0000256" key="3">
    <source>
        <dbReference type="ARBA" id="ARBA00023295"/>
    </source>
</evidence>
<protein>
    <recommendedName>
        <fullName evidence="6">Glycoside hydrolase family 5 domain-containing protein</fullName>
    </recommendedName>
</protein>
<dbReference type="SUPFAM" id="SSF51445">
    <property type="entry name" value="(Trans)glycosidases"/>
    <property type="match status" value="1"/>
</dbReference>
<dbReference type="PANTHER" id="PTHR31263:SF0">
    <property type="entry name" value="CELLULASE FAMILY PROTEIN (AFU_ORTHOLOGUE AFUA_5G14560)"/>
    <property type="match status" value="1"/>
</dbReference>
<evidence type="ECO:0000259" key="6">
    <source>
        <dbReference type="Pfam" id="PF00150"/>
    </source>
</evidence>
<evidence type="ECO:0000256" key="4">
    <source>
        <dbReference type="RuleBase" id="RU361153"/>
    </source>
</evidence>
<evidence type="ECO:0000256" key="5">
    <source>
        <dbReference type="SAM" id="Phobius"/>
    </source>
</evidence>
<feature type="transmembrane region" description="Helical" evidence="5">
    <location>
        <begin position="63"/>
        <end position="88"/>
    </location>
</feature>
<dbReference type="Gene3D" id="3.20.20.80">
    <property type="entry name" value="Glycosidases"/>
    <property type="match status" value="1"/>
</dbReference>
<keyword evidence="5" id="KW-1133">Transmembrane helix</keyword>
<comment type="similarity">
    <text evidence="1 4">Belongs to the glycosyl hydrolase 5 (cellulase A) family.</text>
</comment>
<proteinExistence type="inferred from homology"/>
<dbReference type="PANTHER" id="PTHR31263">
    <property type="entry name" value="CELLULASE FAMILY PROTEIN (AFU_ORTHOLOGUE AFUA_5G14560)"/>
    <property type="match status" value="1"/>
</dbReference>